<protein>
    <submittedName>
        <fullName evidence="2">Uncharacterized protein</fullName>
    </submittedName>
</protein>
<sequence length="161" mass="18851">MKDIHIKTRNKKNSINEIKNIRKRIYDNYMCDLNDCNLDIETDRIYINSLKDKQNNPLLTGAIASVVGVIAGIILPPCLELFSKPTSSFQFSFPNIIAFIITLGIILIFLVVISILYYFVMIKDIFKIYKKYLKKNTYYDICLEVLDEIEEKIKEREKEKV</sequence>
<evidence type="ECO:0000313" key="2">
    <source>
        <dbReference type="EMBL" id="HAT4309030.1"/>
    </source>
</evidence>
<proteinExistence type="predicted"/>
<accession>A0A8H9UYH8</accession>
<organism evidence="2">
    <name type="scientific">Clostridium perfringens</name>
    <dbReference type="NCBI Taxonomy" id="1502"/>
    <lineage>
        <taxon>Bacteria</taxon>
        <taxon>Bacillati</taxon>
        <taxon>Bacillota</taxon>
        <taxon>Clostridia</taxon>
        <taxon>Eubacteriales</taxon>
        <taxon>Clostridiaceae</taxon>
        <taxon>Clostridium</taxon>
    </lineage>
</organism>
<reference evidence="2" key="1">
    <citation type="journal article" date="2018" name="Genome Biol.">
        <title>SKESA: strategic k-mer extension for scrupulous assemblies.</title>
        <authorList>
            <person name="Souvorov A."/>
            <person name="Agarwala R."/>
            <person name="Lipman D.J."/>
        </authorList>
    </citation>
    <scope>NUCLEOTIDE SEQUENCE</scope>
    <source>
        <strain evidence="2">C8</strain>
    </source>
</reference>
<keyword evidence="1" id="KW-0472">Membrane</keyword>
<evidence type="ECO:0000256" key="1">
    <source>
        <dbReference type="SAM" id="Phobius"/>
    </source>
</evidence>
<comment type="caution">
    <text evidence="2">The sequence shown here is derived from an EMBL/GenBank/DDBJ whole genome shotgun (WGS) entry which is preliminary data.</text>
</comment>
<reference evidence="2" key="2">
    <citation type="submission" date="2020-07" db="EMBL/GenBank/DDBJ databases">
        <authorList>
            <consortium name="NCBI Pathogen Detection Project"/>
        </authorList>
    </citation>
    <scope>NUCLEOTIDE SEQUENCE</scope>
    <source>
        <strain evidence="2">C8</strain>
    </source>
</reference>
<feature type="transmembrane region" description="Helical" evidence="1">
    <location>
        <begin position="58"/>
        <end position="76"/>
    </location>
</feature>
<feature type="transmembrane region" description="Helical" evidence="1">
    <location>
        <begin position="96"/>
        <end position="120"/>
    </location>
</feature>
<dbReference type="EMBL" id="DACTCB010000022">
    <property type="protein sequence ID" value="HAT4309030.1"/>
    <property type="molecule type" value="Genomic_DNA"/>
</dbReference>
<gene>
    <name evidence="2" type="ORF">I9080_002874</name>
</gene>
<keyword evidence="1" id="KW-1133">Transmembrane helix</keyword>
<dbReference type="Proteomes" id="UP000859547">
    <property type="component" value="Unassembled WGS sequence"/>
</dbReference>
<keyword evidence="1" id="KW-0812">Transmembrane</keyword>
<name>A0A8H9UYH8_CLOPF</name>
<dbReference type="AlphaFoldDB" id="A0A8H9UYH8"/>